<gene>
    <name evidence="1" type="ORF">L6164_015241</name>
</gene>
<dbReference type="Proteomes" id="UP000828941">
    <property type="component" value="Chromosome 6"/>
</dbReference>
<protein>
    <submittedName>
        <fullName evidence="1">Uncharacterized protein</fullName>
    </submittedName>
</protein>
<keyword evidence="2" id="KW-1185">Reference proteome</keyword>
<name>A0ACB9NL12_BAUVA</name>
<proteinExistence type="predicted"/>
<comment type="caution">
    <text evidence="1">The sequence shown here is derived from an EMBL/GenBank/DDBJ whole genome shotgun (WGS) entry which is preliminary data.</text>
</comment>
<reference evidence="1 2" key="1">
    <citation type="journal article" date="2022" name="DNA Res.">
        <title>Chromosomal-level genome assembly of the orchid tree Bauhinia variegata (Leguminosae; Cercidoideae) supports the allotetraploid origin hypothesis of Bauhinia.</title>
        <authorList>
            <person name="Zhong Y."/>
            <person name="Chen Y."/>
            <person name="Zheng D."/>
            <person name="Pang J."/>
            <person name="Liu Y."/>
            <person name="Luo S."/>
            <person name="Meng S."/>
            <person name="Qian L."/>
            <person name="Wei D."/>
            <person name="Dai S."/>
            <person name="Zhou R."/>
        </authorList>
    </citation>
    <scope>NUCLEOTIDE SEQUENCE [LARGE SCALE GENOMIC DNA]</scope>
    <source>
        <strain evidence="1">BV-YZ2020</strain>
    </source>
</reference>
<evidence type="ECO:0000313" key="2">
    <source>
        <dbReference type="Proteomes" id="UP000828941"/>
    </source>
</evidence>
<sequence>MRTLREFEDLVLVLALHWFYWLRKSKESQLVSPLNNALFSFPLFLLEGIYPEGQSESFHNYGFWILIATPYYYGAGELTTGPLQPGLVSEITTTDYLNYLCFIGLDITSIKVISKTVSDGFTCPKDSNADMISNINYPSIAISNFNAKETKNVTRTVSNVGGDDQTVYSSVVDAPSGVTVKVTPDKLQFTKSSNKLSYQVVFALTSTLKEDAFGSITWTNGKYTVRSPFVLSGKSNIHE</sequence>
<evidence type="ECO:0000313" key="1">
    <source>
        <dbReference type="EMBL" id="KAI4336753.1"/>
    </source>
</evidence>
<accession>A0ACB9NL12</accession>
<dbReference type="EMBL" id="CM039431">
    <property type="protein sequence ID" value="KAI4336753.1"/>
    <property type="molecule type" value="Genomic_DNA"/>
</dbReference>
<organism evidence="1 2">
    <name type="scientific">Bauhinia variegata</name>
    <name type="common">Purple orchid tree</name>
    <name type="synonym">Phanera variegata</name>
    <dbReference type="NCBI Taxonomy" id="167791"/>
    <lineage>
        <taxon>Eukaryota</taxon>
        <taxon>Viridiplantae</taxon>
        <taxon>Streptophyta</taxon>
        <taxon>Embryophyta</taxon>
        <taxon>Tracheophyta</taxon>
        <taxon>Spermatophyta</taxon>
        <taxon>Magnoliopsida</taxon>
        <taxon>eudicotyledons</taxon>
        <taxon>Gunneridae</taxon>
        <taxon>Pentapetalae</taxon>
        <taxon>rosids</taxon>
        <taxon>fabids</taxon>
        <taxon>Fabales</taxon>
        <taxon>Fabaceae</taxon>
        <taxon>Cercidoideae</taxon>
        <taxon>Cercideae</taxon>
        <taxon>Bauhiniinae</taxon>
        <taxon>Bauhinia</taxon>
    </lineage>
</organism>